<organism evidence="1 2">
    <name type="scientific">Pontibacter akesuensis</name>
    <dbReference type="NCBI Taxonomy" id="388950"/>
    <lineage>
        <taxon>Bacteria</taxon>
        <taxon>Pseudomonadati</taxon>
        <taxon>Bacteroidota</taxon>
        <taxon>Cytophagia</taxon>
        <taxon>Cytophagales</taxon>
        <taxon>Hymenobacteraceae</taxon>
        <taxon>Pontibacter</taxon>
    </lineage>
</organism>
<dbReference type="Proteomes" id="UP000182491">
    <property type="component" value="Unassembled WGS sequence"/>
</dbReference>
<dbReference type="AlphaFoldDB" id="A0A1I7IMQ3"/>
<sequence length="40" mass="4715">MIGALNEYRAFSREINFEWGIDKEVRLNNSKSFKSSRYAS</sequence>
<gene>
    <name evidence="1" type="ORF">SAMN04487941_2330</name>
</gene>
<keyword evidence="2" id="KW-1185">Reference proteome</keyword>
<proteinExistence type="predicted"/>
<evidence type="ECO:0000313" key="2">
    <source>
        <dbReference type="Proteomes" id="UP000182491"/>
    </source>
</evidence>
<accession>A0A1I7IMQ3</accession>
<name>A0A1I7IMQ3_9BACT</name>
<evidence type="ECO:0000313" key="1">
    <source>
        <dbReference type="EMBL" id="SFU74202.1"/>
    </source>
</evidence>
<dbReference type="EMBL" id="FPCA01000002">
    <property type="protein sequence ID" value="SFU74202.1"/>
    <property type="molecule type" value="Genomic_DNA"/>
</dbReference>
<protein>
    <submittedName>
        <fullName evidence="1">Uncharacterized protein</fullName>
    </submittedName>
</protein>
<reference evidence="1" key="1">
    <citation type="submission" date="2016-10" db="EMBL/GenBank/DDBJ databases">
        <authorList>
            <person name="de Groot N.N."/>
        </authorList>
    </citation>
    <scope>NUCLEOTIDE SEQUENCE [LARGE SCALE GENOMIC DNA]</scope>
    <source>
        <strain evidence="1">DSM 18820</strain>
    </source>
</reference>